<proteinExistence type="inferred from homology"/>
<evidence type="ECO:0000256" key="8">
    <source>
        <dbReference type="SAM" id="Phobius"/>
    </source>
</evidence>
<keyword evidence="7 8" id="KW-0472">Membrane</keyword>
<comment type="subcellular location">
    <subcellularLocation>
        <location evidence="1">Cell membrane</location>
        <topology evidence="1">Multi-pass membrane protein</topology>
    </subcellularLocation>
</comment>
<feature type="transmembrane region" description="Helical" evidence="8">
    <location>
        <begin position="26"/>
        <end position="44"/>
    </location>
</feature>
<feature type="transmembrane region" description="Helical" evidence="8">
    <location>
        <begin position="220"/>
        <end position="235"/>
    </location>
</feature>
<evidence type="ECO:0000256" key="4">
    <source>
        <dbReference type="ARBA" id="ARBA00022475"/>
    </source>
</evidence>
<dbReference type="Pfam" id="PF03591">
    <property type="entry name" value="AzlC"/>
    <property type="match status" value="1"/>
</dbReference>
<reference evidence="9 10" key="1">
    <citation type="submission" date="2017-04" db="EMBL/GenBank/DDBJ databases">
        <authorList>
            <person name="Afonso C.L."/>
            <person name="Miller P.J."/>
            <person name="Scott M.A."/>
            <person name="Spackman E."/>
            <person name="Goraichik I."/>
            <person name="Dimitrov K.M."/>
            <person name="Suarez D.L."/>
            <person name="Swayne D.E."/>
        </authorList>
    </citation>
    <scope>NUCLEOTIDE SEQUENCE [LARGE SCALE GENOMIC DNA]</scope>
    <source>
        <strain evidence="9 10">11</strain>
    </source>
</reference>
<evidence type="ECO:0000256" key="3">
    <source>
        <dbReference type="ARBA" id="ARBA00022448"/>
    </source>
</evidence>
<comment type="similarity">
    <text evidence="2">Belongs to the AzlC family.</text>
</comment>
<dbReference type="PANTHER" id="PTHR34979:SF1">
    <property type="entry name" value="INNER MEMBRANE PROTEIN YGAZ"/>
    <property type="match status" value="1"/>
</dbReference>
<dbReference type="InterPro" id="IPR011606">
    <property type="entry name" value="Brnchd-chn_aa_trnsp_permease"/>
</dbReference>
<evidence type="ECO:0000256" key="6">
    <source>
        <dbReference type="ARBA" id="ARBA00022989"/>
    </source>
</evidence>
<sequence length="236" mass="25284">MAGIASPRITKELRLGKEFMRAAVDVFPLALSVFTYGLAFGALANNTNHFTMLETVLMSFFVFSGAGQFTILSLLQQDATLWAIAISTFLINARYLIYGLSLGRNLAPCHRGHLIWLSHGITDESYSVGTLESERSRLGLGYLAGAGMMVLLSWTLSSAAGYQLGEFIADPARFGLDFAFTAAFIGLLVVLLRTKSQYIAAILALVVSAAAYHWLGTSGAVFAGAAAAFFVGVYAK</sequence>
<organism evidence="9 10">
    <name type="scientific">Paenibacillus aquistagni</name>
    <dbReference type="NCBI Taxonomy" id="1852522"/>
    <lineage>
        <taxon>Bacteria</taxon>
        <taxon>Bacillati</taxon>
        <taxon>Bacillota</taxon>
        <taxon>Bacilli</taxon>
        <taxon>Bacillales</taxon>
        <taxon>Paenibacillaceae</taxon>
        <taxon>Paenibacillus</taxon>
    </lineage>
</organism>
<evidence type="ECO:0000256" key="2">
    <source>
        <dbReference type="ARBA" id="ARBA00010735"/>
    </source>
</evidence>
<dbReference type="GO" id="GO:0005886">
    <property type="term" value="C:plasma membrane"/>
    <property type="evidence" value="ECO:0007669"/>
    <property type="project" value="UniProtKB-SubCell"/>
</dbReference>
<dbReference type="AlphaFoldDB" id="A0A1X7LSW6"/>
<feature type="transmembrane region" description="Helical" evidence="8">
    <location>
        <begin position="140"/>
        <end position="162"/>
    </location>
</feature>
<dbReference type="RefSeq" id="WP_085497887.1">
    <property type="nucleotide sequence ID" value="NZ_FXAZ01000007.1"/>
</dbReference>
<keyword evidence="3" id="KW-0813">Transport</keyword>
<gene>
    <name evidence="9" type="ORF">SAMN06295960_4313</name>
</gene>
<feature type="transmembrane region" description="Helical" evidence="8">
    <location>
        <begin position="174"/>
        <end position="191"/>
    </location>
</feature>
<keyword evidence="4" id="KW-1003">Cell membrane</keyword>
<dbReference type="OrthoDB" id="3177005at2"/>
<name>A0A1X7LSW6_9BACL</name>
<keyword evidence="5 8" id="KW-0812">Transmembrane</keyword>
<dbReference type="GO" id="GO:1903785">
    <property type="term" value="P:L-valine transmembrane transport"/>
    <property type="evidence" value="ECO:0007669"/>
    <property type="project" value="TreeGrafter"/>
</dbReference>
<dbReference type="Proteomes" id="UP000193834">
    <property type="component" value="Unassembled WGS sequence"/>
</dbReference>
<keyword evidence="10" id="KW-1185">Reference proteome</keyword>
<dbReference type="PANTHER" id="PTHR34979">
    <property type="entry name" value="INNER MEMBRANE PROTEIN YGAZ"/>
    <property type="match status" value="1"/>
</dbReference>
<feature type="transmembrane region" description="Helical" evidence="8">
    <location>
        <begin position="81"/>
        <end position="101"/>
    </location>
</feature>
<keyword evidence="6 8" id="KW-1133">Transmembrane helix</keyword>
<dbReference type="EMBL" id="FXAZ01000007">
    <property type="protein sequence ID" value="SMG56996.1"/>
    <property type="molecule type" value="Genomic_DNA"/>
</dbReference>
<evidence type="ECO:0000256" key="1">
    <source>
        <dbReference type="ARBA" id="ARBA00004651"/>
    </source>
</evidence>
<evidence type="ECO:0000313" key="9">
    <source>
        <dbReference type="EMBL" id="SMG56996.1"/>
    </source>
</evidence>
<evidence type="ECO:0000256" key="5">
    <source>
        <dbReference type="ARBA" id="ARBA00022692"/>
    </source>
</evidence>
<protein>
    <submittedName>
        <fullName evidence="9">4-azaleucine resistance probable transporter AzlC</fullName>
    </submittedName>
</protein>
<feature type="transmembrane region" description="Helical" evidence="8">
    <location>
        <begin position="56"/>
        <end position="75"/>
    </location>
</feature>
<evidence type="ECO:0000256" key="7">
    <source>
        <dbReference type="ARBA" id="ARBA00023136"/>
    </source>
</evidence>
<evidence type="ECO:0000313" key="10">
    <source>
        <dbReference type="Proteomes" id="UP000193834"/>
    </source>
</evidence>
<dbReference type="STRING" id="1852522.SAMN06295960_4313"/>
<accession>A0A1X7LSW6</accession>